<reference evidence="2 3" key="2">
    <citation type="journal article" date="2011" name="Mol. Biol. Evol.">
        <title>Unity in variety--the pan-genome of the Chlamydiae.</title>
        <authorList>
            <person name="Collingro A."/>
            <person name="Tischler P."/>
            <person name="Weinmaier T."/>
            <person name="Penz T."/>
            <person name="Heinz E."/>
            <person name="Brunham R.C."/>
            <person name="Read T.D."/>
            <person name="Bavoil P.M."/>
            <person name="Sachse K."/>
            <person name="Kahane S."/>
            <person name="Friedman M.G."/>
            <person name="Rattei T."/>
            <person name="Myers G.S."/>
            <person name="Horn M."/>
        </authorList>
    </citation>
    <scope>NUCLEOTIDE SEQUENCE [LARGE SCALE GENOMIC DNA]</scope>
    <source>
        <strain evidence="3">UV7</strain>
    </source>
</reference>
<reference key="1">
    <citation type="journal article" date="2011" name="Mol. Biol. Evol.">
        <title>Unity in variety -- the pan-genome of the Chlamydiae.</title>
        <authorList>
            <person name="Collingro A."/>
            <person name="Tischler P."/>
            <person name="Weinmaier T."/>
            <person name="Penz T."/>
            <person name="Heinz E."/>
            <person name="Brunham R.C."/>
            <person name="Read T.D."/>
            <person name="Bavoil P.M."/>
            <person name="Sachse K."/>
            <person name="Kahane S."/>
            <person name="Friedman M.G."/>
            <person name="Rattei T."/>
            <person name="Myers G.S.A."/>
            <person name="Horn M."/>
        </authorList>
    </citation>
    <scope>NUCLEOTIDE SEQUENCE</scope>
    <source>
        <strain>UV7</strain>
    </source>
</reference>
<accession>F8KX33</accession>
<dbReference type="Pfam" id="PF00117">
    <property type="entry name" value="GATase"/>
    <property type="match status" value="1"/>
</dbReference>
<dbReference type="eggNOG" id="COG0518">
    <property type="taxonomic scope" value="Bacteria"/>
</dbReference>
<dbReference type="STRING" id="765952.PUV_05500"/>
<dbReference type="InterPro" id="IPR044992">
    <property type="entry name" value="ChyE-like"/>
</dbReference>
<dbReference type="KEGG" id="puv:PUV_05500"/>
<dbReference type="CDD" id="cd01741">
    <property type="entry name" value="GATase1_1"/>
    <property type="match status" value="1"/>
</dbReference>
<keyword evidence="3" id="KW-1185">Reference proteome</keyword>
<dbReference type="NCBIfam" id="NF005458">
    <property type="entry name" value="PRK07053.1"/>
    <property type="match status" value="1"/>
</dbReference>
<evidence type="ECO:0000313" key="2">
    <source>
        <dbReference type="EMBL" id="CCB85500.1"/>
    </source>
</evidence>
<dbReference type="HOGENOM" id="CLU_054974_3_1_0"/>
<dbReference type="Proteomes" id="UP000000495">
    <property type="component" value="Chromosome"/>
</dbReference>
<dbReference type="PANTHER" id="PTHR42695:SF5">
    <property type="entry name" value="GLUTAMINE AMIDOTRANSFERASE YLR126C-RELATED"/>
    <property type="match status" value="1"/>
</dbReference>
<dbReference type="AlphaFoldDB" id="F8KX33"/>
<name>F8KX33_PARAV</name>
<sequence>MKTLTVIRHVAHERLGYWESIFMSNGYKISYKSAGVDDLRQLDLKSIDLLCILGGPLNAYQDKEHSFLLDEVTLLKQRFDLGLPTLGICLGSQLMARALGERVYPADTLEIGWSPLILSEKGKQSCVKYLGGLYTSMFHWHHDTFDLPSGAELLASTELCKNQIFAIGHSILAFQCHPEVTRWCLEKWMQQGVLMLQGQSLKKFQQDTVQFSYDLKKQSQKCICDWLNSL</sequence>
<dbReference type="PROSITE" id="PS51273">
    <property type="entry name" value="GATASE_TYPE_1"/>
    <property type="match status" value="1"/>
</dbReference>
<feature type="domain" description="Glutamine amidotransferase" evidence="1">
    <location>
        <begin position="36"/>
        <end position="181"/>
    </location>
</feature>
<evidence type="ECO:0000259" key="1">
    <source>
        <dbReference type="Pfam" id="PF00117"/>
    </source>
</evidence>
<dbReference type="OrthoDB" id="9802219at2"/>
<dbReference type="SUPFAM" id="SSF52317">
    <property type="entry name" value="Class I glutamine amidotransferase-like"/>
    <property type="match status" value="1"/>
</dbReference>
<organism evidence="2 3">
    <name type="scientific">Parachlamydia acanthamoebae (strain UV7)</name>
    <dbReference type="NCBI Taxonomy" id="765952"/>
    <lineage>
        <taxon>Bacteria</taxon>
        <taxon>Pseudomonadati</taxon>
        <taxon>Chlamydiota</taxon>
        <taxon>Chlamydiia</taxon>
        <taxon>Parachlamydiales</taxon>
        <taxon>Parachlamydiaceae</taxon>
        <taxon>Parachlamydia</taxon>
    </lineage>
</organism>
<dbReference type="InterPro" id="IPR029062">
    <property type="entry name" value="Class_I_gatase-like"/>
</dbReference>
<gene>
    <name evidence="2" type="ordered locus">PUV_05500</name>
</gene>
<proteinExistence type="predicted"/>
<dbReference type="RefSeq" id="WP_013924437.1">
    <property type="nucleotide sequence ID" value="NC_015702.1"/>
</dbReference>
<dbReference type="InterPro" id="IPR017926">
    <property type="entry name" value="GATASE"/>
</dbReference>
<dbReference type="Gene3D" id="3.40.50.880">
    <property type="match status" value="1"/>
</dbReference>
<dbReference type="GO" id="GO:0005829">
    <property type="term" value="C:cytosol"/>
    <property type="evidence" value="ECO:0007669"/>
    <property type="project" value="TreeGrafter"/>
</dbReference>
<protein>
    <recommendedName>
        <fullName evidence="1">Glutamine amidotransferase domain-containing protein</fullName>
    </recommendedName>
</protein>
<evidence type="ECO:0000313" key="3">
    <source>
        <dbReference type="Proteomes" id="UP000000495"/>
    </source>
</evidence>
<dbReference type="EMBL" id="FR872580">
    <property type="protein sequence ID" value="CCB85500.1"/>
    <property type="molecule type" value="Genomic_DNA"/>
</dbReference>
<dbReference type="PANTHER" id="PTHR42695">
    <property type="entry name" value="GLUTAMINE AMIDOTRANSFERASE YLR126C-RELATED"/>
    <property type="match status" value="1"/>
</dbReference>